<dbReference type="GO" id="GO:0005524">
    <property type="term" value="F:ATP binding"/>
    <property type="evidence" value="ECO:0007669"/>
    <property type="project" value="UniProtKB-KW"/>
</dbReference>
<evidence type="ECO:0000256" key="4">
    <source>
        <dbReference type="ARBA" id="ARBA00022679"/>
    </source>
</evidence>
<evidence type="ECO:0000256" key="7">
    <source>
        <dbReference type="ARBA" id="ARBA00022777"/>
    </source>
</evidence>
<evidence type="ECO:0000259" key="13">
    <source>
        <dbReference type="SMART" id="SM00387"/>
    </source>
</evidence>
<feature type="transmembrane region" description="Helical" evidence="12">
    <location>
        <begin position="204"/>
        <end position="227"/>
    </location>
</feature>
<protein>
    <recommendedName>
        <fullName evidence="3">histidine kinase</fullName>
        <ecNumber evidence="3">2.7.13.3</ecNumber>
    </recommendedName>
</protein>
<feature type="transmembrane region" description="Helical" evidence="12">
    <location>
        <begin position="239"/>
        <end position="260"/>
    </location>
</feature>
<dbReference type="Pfam" id="PF07696">
    <property type="entry name" value="7TMR-DISMED2"/>
    <property type="match status" value="1"/>
</dbReference>
<dbReference type="Pfam" id="PF02518">
    <property type="entry name" value="HATPase_c"/>
    <property type="match status" value="1"/>
</dbReference>
<keyword evidence="11 12" id="KW-0472">Membrane</keyword>
<dbReference type="PANTHER" id="PTHR42878:SF7">
    <property type="entry name" value="SENSOR HISTIDINE KINASE GLRK"/>
    <property type="match status" value="1"/>
</dbReference>
<evidence type="ECO:0000256" key="9">
    <source>
        <dbReference type="ARBA" id="ARBA00022989"/>
    </source>
</evidence>
<proteinExistence type="predicted"/>
<keyword evidence="8" id="KW-0067">ATP-binding</keyword>
<dbReference type="RefSeq" id="WP_338291672.1">
    <property type="nucleotide sequence ID" value="NZ_AP027272.1"/>
</dbReference>
<dbReference type="SUPFAM" id="SSF55874">
    <property type="entry name" value="ATPase domain of HSP90 chaperone/DNA topoisomerase II/histidine kinase"/>
    <property type="match status" value="1"/>
</dbReference>
<organism evidence="14 15">
    <name type="scientific">Planctobacterium marinum</name>
    <dbReference type="NCBI Taxonomy" id="1631968"/>
    <lineage>
        <taxon>Bacteria</taxon>
        <taxon>Pseudomonadati</taxon>
        <taxon>Pseudomonadota</taxon>
        <taxon>Gammaproteobacteria</taxon>
        <taxon>Alteromonadales</taxon>
        <taxon>Alteromonadaceae</taxon>
        <taxon>Planctobacterium</taxon>
    </lineage>
</organism>
<dbReference type="Pfam" id="PF07695">
    <property type="entry name" value="7TMR-DISM_7TM"/>
    <property type="match status" value="1"/>
</dbReference>
<dbReference type="GO" id="GO:0016020">
    <property type="term" value="C:membrane"/>
    <property type="evidence" value="ECO:0007669"/>
    <property type="project" value="UniProtKB-SubCell"/>
</dbReference>
<keyword evidence="6" id="KW-0547">Nucleotide-binding</keyword>
<sequence length="769" mass="86174">MFLIVSLYSFSSLASVEQLPNHSSFRIDLSQSAQFTFTNLETTLQQISGATNLDWQSMRGKGASFGYKPGRALWLRFNVVTEKNSDAFLLFDYAILDNIAVYSFSNQNDTVQAHYSGDHLPPAEREVQHRKLVVPVHLSAGTNPFYVRIQTGSSYTVPLVLIDKDSFYQSEAVKNMLLSGLAGGALFMVLLNLFGGLRLQHSGYLYYAAFAASFTLFNLTLNGYFRFYILPIWPNVNDLLSVLFGQLGGLTYALFLTVFLPLKKRYPVDYKICQAHAILCGFLACLSVVGLYNQIQIFTHLANAIFALYSMILAIRTWRGGERTAIYLVLGWVFLMASVIAKAMVALGLLPYSDMLFHSFDLGITVNFALIAFGLASRIVDIQEREKVAREEADSAKNLAVLNMEHYRALFEYAPIPMFKVNKMDHFIEANKAFLTLFGFACERDLVQSKVESKSVYCSNKDYLSLVSDLRHHGVADAETQIRTLDGKERWVRISVRVVADDDEIIYEGACIDVTAQVEQQAFEIAAHKREVNQLEALVAGVAHYLNTPLGTANTAQTLVTGKTDEVEQQLSEQKLTAARLRSFLDVVQQSGKVIKSSLDKSINVVERFKELNPEEQQVTFQKIRSSELLKGLKTSLPAELKDELSIVLDDTSEQVHSLPVHPLLKVLKKLAVNAWHHGEANEVYIALNKQIEGYELVVKDNGKGLSEEVNVQDLFAPFYAKTLSLQEVSGLDLFVVKTIVQNRLNGRVEIDELALPALHFHIWIPSLD</sequence>
<evidence type="ECO:0000256" key="8">
    <source>
        <dbReference type="ARBA" id="ARBA00022840"/>
    </source>
</evidence>
<evidence type="ECO:0000256" key="11">
    <source>
        <dbReference type="ARBA" id="ARBA00023136"/>
    </source>
</evidence>
<dbReference type="Gene3D" id="3.30.565.10">
    <property type="entry name" value="Histidine kinase-like ATPase, C-terminal domain"/>
    <property type="match status" value="1"/>
</dbReference>
<feature type="transmembrane region" description="Helical" evidence="12">
    <location>
        <begin position="272"/>
        <end position="291"/>
    </location>
</feature>
<feature type="transmembrane region" description="Helical" evidence="12">
    <location>
        <begin position="327"/>
        <end position="350"/>
    </location>
</feature>
<dbReference type="Proteomes" id="UP001333710">
    <property type="component" value="Chromosome"/>
</dbReference>
<comment type="subcellular location">
    <subcellularLocation>
        <location evidence="2">Membrane</location>
        <topology evidence="2">Multi-pass membrane protein</topology>
    </subcellularLocation>
</comment>
<evidence type="ECO:0000256" key="6">
    <source>
        <dbReference type="ARBA" id="ARBA00022741"/>
    </source>
</evidence>
<evidence type="ECO:0000256" key="5">
    <source>
        <dbReference type="ARBA" id="ARBA00022692"/>
    </source>
</evidence>
<dbReference type="InterPro" id="IPR035965">
    <property type="entry name" value="PAS-like_dom_sf"/>
</dbReference>
<dbReference type="InterPro" id="IPR003594">
    <property type="entry name" value="HATPase_dom"/>
</dbReference>
<accession>A0AA48HPN0</accession>
<keyword evidence="5 12" id="KW-0812">Transmembrane</keyword>
<evidence type="ECO:0000313" key="14">
    <source>
        <dbReference type="EMBL" id="BDX05684.1"/>
    </source>
</evidence>
<dbReference type="InterPro" id="IPR050351">
    <property type="entry name" value="BphY/WalK/GraS-like"/>
</dbReference>
<dbReference type="KEGG" id="pmaw:MACH26_12050"/>
<dbReference type="Gene3D" id="3.30.450.20">
    <property type="entry name" value="PAS domain"/>
    <property type="match status" value="1"/>
</dbReference>
<keyword evidence="15" id="KW-1185">Reference proteome</keyword>
<dbReference type="GO" id="GO:0004673">
    <property type="term" value="F:protein histidine kinase activity"/>
    <property type="evidence" value="ECO:0007669"/>
    <property type="project" value="UniProtKB-EC"/>
</dbReference>
<dbReference type="InterPro" id="IPR011623">
    <property type="entry name" value="7TMR_DISM_rcpt_extracell_dom1"/>
</dbReference>
<keyword evidence="4" id="KW-0808">Transferase</keyword>
<dbReference type="PANTHER" id="PTHR42878">
    <property type="entry name" value="TWO-COMPONENT HISTIDINE KINASE"/>
    <property type="match status" value="1"/>
</dbReference>
<evidence type="ECO:0000256" key="1">
    <source>
        <dbReference type="ARBA" id="ARBA00000085"/>
    </source>
</evidence>
<dbReference type="InterPro" id="IPR000014">
    <property type="entry name" value="PAS"/>
</dbReference>
<dbReference type="EMBL" id="AP027272">
    <property type="protein sequence ID" value="BDX05684.1"/>
    <property type="molecule type" value="Genomic_DNA"/>
</dbReference>
<dbReference type="SMART" id="SM00387">
    <property type="entry name" value="HATPase_c"/>
    <property type="match status" value="1"/>
</dbReference>
<dbReference type="AlphaFoldDB" id="A0AA48HPN0"/>
<gene>
    <name evidence="14" type="ORF">MACH26_12050</name>
</gene>
<dbReference type="GO" id="GO:0000156">
    <property type="term" value="F:phosphorelay response regulator activity"/>
    <property type="evidence" value="ECO:0007669"/>
    <property type="project" value="TreeGrafter"/>
</dbReference>
<dbReference type="Gene3D" id="1.10.287.130">
    <property type="match status" value="1"/>
</dbReference>
<comment type="catalytic activity">
    <reaction evidence="1">
        <text>ATP + protein L-histidine = ADP + protein N-phospho-L-histidine.</text>
        <dbReference type="EC" id="2.7.13.3"/>
    </reaction>
</comment>
<evidence type="ECO:0000256" key="10">
    <source>
        <dbReference type="ARBA" id="ARBA00023012"/>
    </source>
</evidence>
<feature type="transmembrane region" description="Helical" evidence="12">
    <location>
        <begin position="176"/>
        <end position="197"/>
    </location>
</feature>
<dbReference type="InterPro" id="IPR011622">
    <property type="entry name" value="7TMR_DISM_rcpt_extracell_dom2"/>
</dbReference>
<dbReference type="NCBIfam" id="TIGR00229">
    <property type="entry name" value="sensory_box"/>
    <property type="match status" value="1"/>
</dbReference>
<dbReference type="SUPFAM" id="SSF55785">
    <property type="entry name" value="PYP-like sensor domain (PAS domain)"/>
    <property type="match status" value="1"/>
</dbReference>
<dbReference type="Pfam" id="PF13426">
    <property type="entry name" value="PAS_9"/>
    <property type="match status" value="1"/>
</dbReference>
<evidence type="ECO:0000313" key="15">
    <source>
        <dbReference type="Proteomes" id="UP001333710"/>
    </source>
</evidence>
<evidence type="ECO:0000256" key="2">
    <source>
        <dbReference type="ARBA" id="ARBA00004141"/>
    </source>
</evidence>
<evidence type="ECO:0000256" key="3">
    <source>
        <dbReference type="ARBA" id="ARBA00012438"/>
    </source>
</evidence>
<keyword evidence="7" id="KW-0418">Kinase</keyword>
<dbReference type="GO" id="GO:0030295">
    <property type="term" value="F:protein kinase activator activity"/>
    <property type="evidence" value="ECO:0007669"/>
    <property type="project" value="TreeGrafter"/>
</dbReference>
<feature type="domain" description="Histidine kinase/HSP90-like ATPase" evidence="13">
    <location>
        <begin position="659"/>
        <end position="769"/>
    </location>
</feature>
<keyword evidence="9 12" id="KW-1133">Transmembrane helix</keyword>
<feature type="transmembrane region" description="Helical" evidence="12">
    <location>
        <begin position="297"/>
        <end position="315"/>
    </location>
</feature>
<dbReference type="InterPro" id="IPR036890">
    <property type="entry name" value="HATPase_C_sf"/>
</dbReference>
<keyword evidence="10" id="KW-0902">Two-component regulatory system</keyword>
<dbReference type="EC" id="2.7.13.3" evidence="3"/>
<dbReference type="Gene3D" id="2.60.40.2380">
    <property type="match status" value="1"/>
</dbReference>
<feature type="transmembrane region" description="Helical" evidence="12">
    <location>
        <begin position="362"/>
        <end position="380"/>
    </location>
</feature>
<dbReference type="GO" id="GO:0007234">
    <property type="term" value="P:osmosensory signaling via phosphorelay pathway"/>
    <property type="evidence" value="ECO:0007669"/>
    <property type="project" value="TreeGrafter"/>
</dbReference>
<reference evidence="14" key="1">
    <citation type="submission" date="2023-01" db="EMBL/GenBank/DDBJ databases">
        <title>Complete genome sequence of Planctobacterium marinum strain Dej080120_11.</title>
        <authorList>
            <person name="Ueki S."/>
            <person name="Maruyama F."/>
        </authorList>
    </citation>
    <scope>NUCLEOTIDE SEQUENCE</scope>
    <source>
        <strain evidence="14">Dej080120_11</strain>
    </source>
</reference>
<name>A0AA48HPN0_9ALTE</name>
<evidence type="ECO:0000256" key="12">
    <source>
        <dbReference type="SAM" id="Phobius"/>
    </source>
</evidence>